<keyword evidence="2" id="KW-0576">Peroxisome</keyword>
<dbReference type="Proteomes" id="UP000478008">
    <property type="component" value="Unassembled WGS sequence"/>
</dbReference>
<dbReference type="GO" id="GO:0005782">
    <property type="term" value="C:peroxisomal matrix"/>
    <property type="evidence" value="ECO:0007669"/>
    <property type="project" value="TreeGrafter"/>
</dbReference>
<keyword evidence="4" id="KW-0812">Transmembrane</keyword>
<dbReference type="SUPFAM" id="SSF52096">
    <property type="entry name" value="ClpP/crotonase"/>
    <property type="match status" value="1"/>
</dbReference>
<dbReference type="OMA" id="SDARTHY"/>
<dbReference type="EMBL" id="CABFWN010000004">
    <property type="protein sequence ID" value="VUG19308.1"/>
    <property type="molecule type" value="Genomic_DNA"/>
</dbReference>
<dbReference type="InterPro" id="IPR001753">
    <property type="entry name" value="Enoyl-CoA_hydra/iso"/>
</dbReference>
<keyword evidence="6" id="KW-1185">Reference proteome</keyword>
<name>A0A7D9H2T7_DEKBR</name>
<evidence type="ECO:0000313" key="6">
    <source>
        <dbReference type="Proteomes" id="UP000478008"/>
    </source>
</evidence>
<dbReference type="InterPro" id="IPR051053">
    <property type="entry name" value="ECH/Chromodomain_protein"/>
</dbReference>
<dbReference type="PANTHER" id="PTHR43684:SF1">
    <property type="entry name" value="ENOYL-COA DELTA ISOMERASE 2"/>
    <property type="match status" value="1"/>
</dbReference>
<dbReference type="GO" id="GO:0004165">
    <property type="term" value="F:delta(3)-delta(2)-enoyl-CoA isomerase activity"/>
    <property type="evidence" value="ECO:0007669"/>
    <property type="project" value="UniProtKB-ARBA"/>
</dbReference>
<dbReference type="PANTHER" id="PTHR43684">
    <property type="match status" value="1"/>
</dbReference>
<dbReference type="InterPro" id="IPR029045">
    <property type="entry name" value="ClpP/crotonase-like_dom_sf"/>
</dbReference>
<evidence type="ECO:0000256" key="1">
    <source>
        <dbReference type="ARBA" id="ARBA00004275"/>
    </source>
</evidence>
<dbReference type="AlphaFoldDB" id="A0A7D9H2T7"/>
<dbReference type="CDD" id="cd06558">
    <property type="entry name" value="crotonase-like"/>
    <property type="match status" value="1"/>
</dbReference>
<keyword evidence="4" id="KW-1133">Transmembrane helix</keyword>
<sequence length="266" mass="29960">MSHSITFEKRDKVFRIHLNNPKGFNSLTIPQFLKVKELIDQADQDNDTLATLITSSGTFFSVGVNIKSISKMTGKTENYYLSEISSKNMLLVDVMLRHKKLLICALNGPVIGLVASLVCLCDLIYAIDMNKVYMSFPFTAIGLTNECGASASLVARIGLSKALEIICLNKKLSCREMVKLGFLNRVFQFQNIDEFNEYIIAKLNGKLRNLDGKALIENKRLVKQDFRSKVESVVLRESMMGLDKWVANNPQKAFSSFLQSKRESKI</sequence>
<dbReference type="Pfam" id="PF00378">
    <property type="entry name" value="ECH_1"/>
    <property type="match status" value="1"/>
</dbReference>
<evidence type="ECO:0000256" key="3">
    <source>
        <dbReference type="ARBA" id="ARBA00023235"/>
    </source>
</evidence>
<protein>
    <submittedName>
        <fullName evidence="5">DEBR0S4_15522g1_1</fullName>
    </submittedName>
</protein>
<keyword evidence="3" id="KW-0413">Isomerase</keyword>
<organism evidence="5 6">
    <name type="scientific">Dekkera bruxellensis</name>
    <name type="common">Brettanomyces custersii</name>
    <dbReference type="NCBI Taxonomy" id="5007"/>
    <lineage>
        <taxon>Eukaryota</taxon>
        <taxon>Fungi</taxon>
        <taxon>Dikarya</taxon>
        <taxon>Ascomycota</taxon>
        <taxon>Saccharomycotina</taxon>
        <taxon>Pichiomycetes</taxon>
        <taxon>Pichiales</taxon>
        <taxon>Pichiaceae</taxon>
        <taxon>Brettanomyces</taxon>
    </lineage>
</organism>
<keyword evidence="4" id="KW-0472">Membrane</keyword>
<dbReference type="Gene3D" id="3.90.226.10">
    <property type="entry name" value="2-enoyl-CoA Hydratase, Chain A, domain 1"/>
    <property type="match status" value="1"/>
</dbReference>
<gene>
    <name evidence="5" type="primary">ECI1</name>
    <name evidence="5" type="ORF">DEBR0S4_15522G</name>
</gene>
<evidence type="ECO:0000256" key="2">
    <source>
        <dbReference type="ARBA" id="ARBA00023140"/>
    </source>
</evidence>
<accession>A0A7D9H2T7</accession>
<evidence type="ECO:0000313" key="5">
    <source>
        <dbReference type="EMBL" id="VUG19308.1"/>
    </source>
</evidence>
<comment type="subcellular location">
    <subcellularLocation>
        <location evidence="1">Peroxisome</location>
    </subcellularLocation>
</comment>
<evidence type="ECO:0000256" key="4">
    <source>
        <dbReference type="SAM" id="Phobius"/>
    </source>
</evidence>
<proteinExistence type="predicted"/>
<feature type="transmembrane region" description="Helical" evidence="4">
    <location>
        <begin position="101"/>
        <end position="127"/>
    </location>
</feature>
<dbReference type="GO" id="GO:0006635">
    <property type="term" value="P:fatty acid beta-oxidation"/>
    <property type="evidence" value="ECO:0007669"/>
    <property type="project" value="TreeGrafter"/>
</dbReference>
<reference evidence="5 6" key="1">
    <citation type="submission" date="2019-07" db="EMBL/GenBank/DDBJ databases">
        <authorList>
            <person name="Friedrich A."/>
            <person name="Schacherer J."/>
        </authorList>
    </citation>
    <scope>NUCLEOTIDE SEQUENCE [LARGE SCALE GENOMIC DNA]</scope>
</reference>